<protein>
    <submittedName>
        <fullName evidence="1">Uncharacterized protein</fullName>
    </submittedName>
</protein>
<evidence type="ECO:0000313" key="2">
    <source>
        <dbReference type="Proteomes" id="UP000824120"/>
    </source>
</evidence>
<dbReference type="EMBL" id="JACXVP010000006">
    <property type="protein sequence ID" value="KAG5602432.1"/>
    <property type="molecule type" value="Genomic_DNA"/>
</dbReference>
<gene>
    <name evidence="1" type="ORF">H5410_033802</name>
</gene>
<keyword evidence="2" id="KW-1185">Reference proteome</keyword>
<organism evidence="1 2">
    <name type="scientific">Solanum commersonii</name>
    <name type="common">Commerson's wild potato</name>
    <name type="synonym">Commerson's nightshade</name>
    <dbReference type="NCBI Taxonomy" id="4109"/>
    <lineage>
        <taxon>Eukaryota</taxon>
        <taxon>Viridiplantae</taxon>
        <taxon>Streptophyta</taxon>
        <taxon>Embryophyta</taxon>
        <taxon>Tracheophyta</taxon>
        <taxon>Spermatophyta</taxon>
        <taxon>Magnoliopsida</taxon>
        <taxon>eudicotyledons</taxon>
        <taxon>Gunneridae</taxon>
        <taxon>Pentapetalae</taxon>
        <taxon>asterids</taxon>
        <taxon>lamiids</taxon>
        <taxon>Solanales</taxon>
        <taxon>Solanaceae</taxon>
        <taxon>Solanoideae</taxon>
        <taxon>Solaneae</taxon>
        <taxon>Solanum</taxon>
    </lineage>
</organism>
<reference evidence="1 2" key="1">
    <citation type="submission" date="2020-09" db="EMBL/GenBank/DDBJ databases">
        <title>De no assembly of potato wild relative species, Solanum commersonii.</title>
        <authorList>
            <person name="Cho K."/>
        </authorList>
    </citation>
    <scope>NUCLEOTIDE SEQUENCE [LARGE SCALE GENOMIC DNA]</scope>
    <source>
        <strain evidence="1">LZ3.2</strain>
        <tissue evidence="1">Leaf</tissue>
    </source>
</reference>
<evidence type="ECO:0000313" key="1">
    <source>
        <dbReference type="EMBL" id="KAG5602432.1"/>
    </source>
</evidence>
<comment type="caution">
    <text evidence="1">The sequence shown here is derived from an EMBL/GenBank/DDBJ whole genome shotgun (WGS) entry which is preliminary data.</text>
</comment>
<proteinExistence type="predicted"/>
<name>A0A9J5YRU0_SOLCO</name>
<dbReference type="AlphaFoldDB" id="A0A9J5YRU0"/>
<sequence length="228" mass="25787">MQNIHIFADNGEWEILVLGHHIILNDSLFKEIFGFEFSGDISFMHGNLWPDHFKVSLENAKVFTAEFGSDISNFGPLSLGFENRILAHIVATTLVLRKGSLSNISNIDIFVVYCLLKRIIVDSLVDLSKYRPTLTDATYDTRTFSSMGYVLVNKKWYKKESVQSRVDTPRATRISVDSVALLLKEAEHIKLRIEMGGLKKDAIRSVNKILKEVNSIKTGANSAHNDWL</sequence>
<dbReference type="OrthoDB" id="848707at2759"/>
<dbReference type="Proteomes" id="UP000824120">
    <property type="component" value="Chromosome 6"/>
</dbReference>
<accession>A0A9J5YRU0</accession>